<feature type="signal peptide" evidence="1">
    <location>
        <begin position="1"/>
        <end position="23"/>
    </location>
</feature>
<dbReference type="InterPro" id="IPR012341">
    <property type="entry name" value="6hp_glycosidase-like_sf"/>
</dbReference>
<keyword evidence="4" id="KW-0378">Hydrolase</keyword>
<name>A0ABS3JD43_9BACT</name>
<dbReference type="Pfam" id="PF22422">
    <property type="entry name" value="MGH1-like_GH"/>
    <property type="match status" value="1"/>
</dbReference>
<reference evidence="4 5" key="1">
    <citation type="submission" date="2021-03" db="EMBL/GenBank/DDBJ databases">
        <title>Fibrella sp. HMF5405 genome sequencing and assembly.</title>
        <authorList>
            <person name="Kang H."/>
            <person name="Kim H."/>
            <person name="Bae S."/>
            <person name="Joh K."/>
        </authorList>
    </citation>
    <scope>NUCLEOTIDE SEQUENCE [LARGE SCALE GENOMIC DNA]</scope>
    <source>
        <strain evidence="4 5">HMF5405</strain>
    </source>
</reference>
<proteinExistence type="predicted"/>
<dbReference type="GO" id="GO:0016787">
    <property type="term" value="F:hydrolase activity"/>
    <property type="evidence" value="ECO:0007669"/>
    <property type="project" value="UniProtKB-KW"/>
</dbReference>
<dbReference type="InterPro" id="IPR008928">
    <property type="entry name" value="6-hairpin_glycosidase_sf"/>
</dbReference>
<organism evidence="4 5">
    <name type="scientific">Fibrella forsythiae</name>
    <dbReference type="NCBI Taxonomy" id="2817061"/>
    <lineage>
        <taxon>Bacteria</taxon>
        <taxon>Pseudomonadati</taxon>
        <taxon>Bacteroidota</taxon>
        <taxon>Cytophagia</taxon>
        <taxon>Cytophagales</taxon>
        <taxon>Spirosomataceae</taxon>
        <taxon>Fibrella</taxon>
    </lineage>
</organism>
<evidence type="ECO:0000256" key="1">
    <source>
        <dbReference type="SAM" id="SignalP"/>
    </source>
</evidence>
<evidence type="ECO:0000313" key="5">
    <source>
        <dbReference type="Proteomes" id="UP000664628"/>
    </source>
</evidence>
<dbReference type="InterPro" id="IPR054491">
    <property type="entry name" value="MGH1-like_GH"/>
</dbReference>
<dbReference type="Proteomes" id="UP000664628">
    <property type="component" value="Unassembled WGS sequence"/>
</dbReference>
<dbReference type="Gene3D" id="1.50.10.10">
    <property type="match status" value="1"/>
</dbReference>
<dbReference type="SUPFAM" id="SSF48208">
    <property type="entry name" value="Six-hairpin glycosidases"/>
    <property type="match status" value="1"/>
</dbReference>
<comment type="caution">
    <text evidence="4">The sequence shown here is derived from an EMBL/GenBank/DDBJ whole genome shotgun (WGS) entry which is preliminary data.</text>
</comment>
<dbReference type="EMBL" id="JAFMYW010000001">
    <property type="protein sequence ID" value="MBO0947915.1"/>
    <property type="molecule type" value="Genomic_DNA"/>
</dbReference>
<sequence length="517" mass="60052">MTFKKIYWLIGLSGLLQTTGCAAQSGAVLTADKLRTYATYFNSIDDEAVKNYVPNAQSIEWLSANVPLFDCPDSVLREVYYYRWWAFRKHLKETPEGFVFTEFITKVNHAGKYNAISSALGHHIYEGRWLRNPQYINDYISFWLYVDPRHTAQRFHSFSSWVDDAVYNRYLVNLDKPFIQKVLPALDADYRKWQQEKQLPSGLFWQFDVKDAMEESISGGRKDQNRRPTINSYMYGNARALAAMAGLMKNDTLQRTYEQQAIALKKLTLDSLWNDPAQFFEVRTPKGAFANAREEIGFIPWYFNLPDDKATYARQWDQLIDPAGFSAPWGITTAERRHPLFRTHGSGHGCEWDGPVWPFATTQTLKGLSNLLTDYKQQGRMTKQVFYDELLKYARSHIMNGKIYLGEYQDETNGEWLKGDNPRSKFYNHSGFADLIISDLVGLKPRADNVLEIYPLIPDNQWDWFCLDNVFYHGKTLTILYDKTGEHYKKGKGFRVFADGKEVVHSKKLVRVTCKNW</sequence>
<feature type="domain" description="Glycoside hydrolase family 65 C-terminal" evidence="2">
    <location>
        <begin position="447"/>
        <end position="504"/>
    </location>
</feature>
<evidence type="ECO:0000259" key="2">
    <source>
        <dbReference type="Pfam" id="PF03633"/>
    </source>
</evidence>
<dbReference type="InterPro" id="IPR005194">
    <property type="entry name" value="Glyco_hydro_65_C"/>
</dbReference>
<keyword evidence="1" id="KW-0732">Signal</keyword>
<evidence type="ECO:0000259" key="3">
    <source>
        <dbReference type="Pfam" id="PF22422"/>
    </source>
</evidence>
<protein>
    <submittedName>
        <fullName evidence="4">Glycoside hydrolase</fullName>
    </submittedName>
</protein>
<dbReference type="Pfam" id="PF03633">
    <property type="entry name" value="Glyco_hydro_65C"/>
    <property type="match status" value="1"/>
</dbReference>
<accession>A0ABS3JD43</accession>
<gene>
    <name evidence="4" type="ORF">J2I46_04930</name>
</gene>
<evidence type="ECO:0000313" key="4">
    <source>
        <dbReference type="EMBL" id="MBO0947915.1"/>
    </source>
</evidence>
<feature type="domain" description="Mannosylglycerate hydrolase MGH1-like glycoside hydrolase" evidence="3">
    <location>
        <begin position="112"/>
        <end position="430"/>
    </location>
</feature>
<feature type="chain" id="PRO_5046464162" evidence="1">
    <location>
        <begin position="24"/>
        <end position="517"/>
    </location>
</feature>
<keyword evidence="5" id="KW-1185">Reference proteome</keyword>